<evidence type="ECO:0000256" key="4">
    <source>
        <dbReference type="ARBA" id="ARBA00022989"/>
    </source>
</evidence>
<proteinExistence type="predicted"/>
<evidence type="ECO:0000256" key="1">
    <source>
        <dbReference type="ARBA" id="ARBA00004651"/>
    </source>
</evidence>
<evidence type="ECO:0000256" key="2">
    <source>
        <dbReference type="ARBA" id="ARBA00022475"/>
    </source>
</evidence>
<dbReference type="SUPFAM" id="SSF103473">
    <property type="entry name" value="MFS general substrate transporter"/>
    <property type="match status" value="1"/>
</dbReference>
<sequence length="440" mass="44829">MRGFSLVWAGQLLSMIGSGTAWFAVTLWVWGESGSATLFALLTLLSLAPGLAVAPVAGVVVDRCGRRAAILVSDTVLAATSCTVLVLYLNGGLEVWHLYAIAVVEGVMESLHMVAYSALVPLLVPESGLTRANGMISLADPSSEILAPALGGVLLRTTDLSVVLALDLLTFGFAVVTLLAVRVPEPVRTAGRPDAEGGPAAGPRPWPALRADLAFGFLYIARRRGLWILLALFFVLNLSGAVSYALTTPLLMLRGGDDPAVLGAVLAVGGAGGVAGALAVSAVGARVGRIPLVLGGTAFGSAAGPLLMGVAQTPWLWAASAFAAGAALPAVNAAYQAVWQARVPARVQGRVFGARRLLAQSSLPLGLLVAGPVVDYVLTPLFEGGGAEMASGLLGEGRTGATALLLGLAGLAGLTAALLAAASPRLRRFDEPEREGAPTR</sequence>
<evidence type="ECO:0000256" key="3">
    <source>
        <dbReference type="ARBA" id="ARBA00022692"/>
    </source>
</evidence>
<dbReference type="CDD" id="cd06173">
    <property type="entry name" value="MFS_MefA_like"/>
    <property type="match status" value="1"/>
</dbReference>
<keyword evidence="5 6" id="KW-0472">Membrane</keyword>
<dbReference type="PANTHER" id="PTHR23513">
    <property type="entry name" value="INTEGRAL MEMBRANE EFFLUX PROTEIN-RELATED"/>
    <property type="match status" value="1"/>
</dbReference>
<evidence type="ECO:0000256" key="6">
    <source>
        <dbReference type="SAM" id="Phobius"/>
    </source>
</evidence>
<feature type="transmembrane region" description="Helical" evidence="6">
    <location>
        <begin position="36"/>
        <end position="61"/>
    </location>
</feature>
<dbReference type="Pfam" id="PF07690">
    <property type="entry name" value="MFS_1"/>
    <property type="match status" value="1"/>
</dbReference>
<feature type="transmembrane region" description="Helical" evidence="6">
    <location>
        <begin position="160"/>
        <end position="181"/>
    </location>
</feature>
<keyword evidence="3 6" id="KW-0812">Transmembrane</keyword>
<accession>A0ABU7K3L2</accession>
<feature type="transmembrane region" description="Helical" evidence="6">
    <location>
        <begin position="357"/>
        <end position="379"/>
    </location>
</feature>
<dbReference type="Gene3D" id="1.20.1250.20">
    <property type="entry name" value="MFS general substrate transporter like domains"/>
    <property type="match status" value="1"/>
</dbReference>
<dbReference type="InterPro" id="IPR011701">
    <property type="entry name" value="MFS"/>
</dbReference>
<evidence type="ECO:0000313" key="7">
    <source>
        <dbReference type="EMBL" id="MEE2036831.1"/>
    </source>
</evidence>
<comment type="subcellular location">
    <subcellularLocation>
        <location evidence="1">Cell membrane</location>
        <topology evidence="1">Multi-pass membrane protein</topology>
    </subcellularLocation>
</comment>
<feature type="transmembrane region" description="Helical" evidence="6">
    <location>
        <begin position="68"/>
        <end position="89"/>
    </location>
</feature>
<dbReference type="RefSeq" id="WP_330090628.1">
    <property type="nucleotide sequence ID" value="NZ_JAUZMY010000004.1"/>
</dbReference>
<dbReference type="PANTHER" id="PTHR23513:SF6">
    <property type="entry name" value="MAJOR FACILITATOR SUPERFAMILY ASSOCIATED DOMAIN-CONTAINING PROTEIN"/>
    <property type="match status" value="1"/>
</dbReference>
<reference evidence="7 8" key="1">
    <citation type="submission" date="2023-08" db="EMBL/GenBank/DDBJ databases">
        <authorList>
            <person name="Girao M."/>
            <person name="Carvalho M.F."/>
        </authorList>
    </citation>
    <scope>NUCLEOTIDE SEQUENCE [LARGE SCALE GENOMIC DNA]</scope>
    <source>
        <strain evidence="7 8">CT-R113</strain>
    </source>
</reference>
<evidence type="ECO:0000256" key="5">
    <source>
        <dbReference type="ARBA" id="ARBA00023136"/>
    </source>
</evidence>
<evidence type="ECO:0000313" key="8">
    <source>
        <dbReference type="Proteomes" id="UP001356095"/>
    </source>
</evidence>
<dbReference type="Proteomes" id="UP001356095">
    <property type="component" value="Unassembled WGS sequence"/>
</dbReference>
<feature type="transmembrane region" description="Helical" evidence="6">
    <location>
        <begin position="12"/>
        <end position="30"/>
    </location>
</feature>
<feature type="transmembrane region" description="Helical" evidence="6">
    <location>
        <begin position="259"/>
        <end position="280"/>
    </location>
</feature>
<keyword evidence="8" id="KW-1185">Reference proteome</keyword>
<comment type="caution">
    <text evidence="7">The sequence shown here is derived from an EMBL/GenBank/DDBJ whole genome shotgun (WGS) entry which is preliminary data.</text>
</comment>
<feature type="transmembrane region" description="Helical" evidence="6">
    <location>
        <begin position="317"/>
        <end position="337"/>
    </location>
</feature>
<name>A0ABU7K3L2_9ACTN</name>
<feature type="transmembrane region" description="Helical" evidence="6">
    <location>
        <begin position="399"/>
        <end position="422"/>
    </location>
</feature>
<feature type="transmembrane region" description="Helical" evidence="6">
    <location>
        <begin position="292"/>
        <end position="311"/>
    </location>
</feature>
<dbReference type="InterPro" id="IPR036259">
    <property type="entry name" value="MFS_trans_sf"/>
</dbReference>
<gene>
    <name evidence="7" type="ORF">Q8791_06300</name>
</gene>
<feature type="transmembrane region" description="Helical" evidence="6">
    <location>
        <begin position="226"/>
        <end position="247"/>
    </location>
</feature>
<keyword evidence="2" id="KW-1003">Cell membrane</keyword>
<organism evidence="7 8">
    <name type="scientific">Nocardiopsis codii</name>
    <dbReference type="NCBI Taxonomy" id="3065942"/>
    <lineage>
        <taxon>Bacteria</taxon>
        <taxon>Bacillati</taxon>
        <taxon>Actinomycetota</taxon>
        <taxon>Actinomycetes</taxon>
        <taxon>Streptosporangiales</taxon>
        <taxon>Nocardiopsidaceae</taxon>
        <taxon>Nocardiopsis</taxon>
    </lineage>
</organism>
<dbReference type="EMBL" id="JAUZMY010000004">
    <property type="protein sequence ID" value="MEE2036831.1"/>
    <property type="molecule type" value="Genomic_DNA"/>
</dbReference>
<protein>
    <submittedName>
        <fullName evidence="7">MFS transporter</fullName>
    </submittedName>
</protein>
<keyword evidence="4 6" id="KW-1133">Transmembrane helix</keyword>